<protein>
    <submittedName>
        <fullName evidence="1">Uncharacterized protein</fullName>
    </submittedName>
</protein>
<evidence type="ECO:0000313" key="1">
    <source>
        <dbReference type="EMBL" id="EEV16551.1"/>
    </source>
</evidence>
<dbReference type="EMBL" id="ACYG01000030">
    <property type="protein sequence ID" value="EEV16551.1"/>
    <property type="molecule type" value="Genomic_DNA"/>
</dbReference>
<accession>C8PKE2</accession>
<dbReference type="eggNOG" id="ENOG5031AEQ">
    <property type="taxonomic scope" value="Bacteria"/>
</dbReference>
<gene>
    <name evidence="1" type="ORF">CAMGR0001_0163</name>
</gene>
<keyword evidence="2" id="KW-1185">Reference proteome</keyword>
<proteinExistence type="predicted"/>
<name>C8PKE2_9BACT</name>
<dbReference type="Proteomes" id="UP000005709">
    <property type="component" value="Unassembled WGS sequence"/>
</dbReference>
<dbReference type="RefSeq" id="WP_005872738.1">
    <property type="nucleotide sequence ID" value="NZ_ACYG01000030.1"/>
</dbReference>
<sequence>MNKFELHTKIKELKVRLKLQKPEIITNPVQKDKFVEQDLCSKDLCDLDHSTIKLLSGDLQVFNDYSFRYYILDFIDFYERFGDEAIIEDMFIQAFAPPMRRARAKQFSRDEVKIIIDFLQKHYENITRITHTKKYKKLKLYEQDEIYIPFKHFEKEMKNAIKFWEKYYKGKNL</sequence>
<dbReference type="STRING" id="824.CGRAC_2102"/>
<comment type="caution">
    <text evidence="1">The sequence shown here is derived from an EMBL/GenBank/DDBJ whole genome shotgun (WGS) entry which is preliminary data.</text>
</comment>
<organism evidence="1 2">
    <name type="scientific">Campylobacter gracilis RM3268</name>
    <dbReference type="NCBI Taxonomy" id="553220"/>
    <lineage>
        <taxon>Bacteria</taxon>
        <taxon>Pseudomonadati</taxon>
        <taxon>Campylobacterota</taxon>
        <taxon>Epsilonproteobacteria</taxon>
        <taxon>Campylobacterales</taxon>
        <taxon>Campylobacteraceae</taxon>
        <taxon>Campylobacter</taxon>
    </lineage>
</organism>
<evidence type="ECO:0000313" key="2">
    <source>
        <dbReference type="Proteomes" id="UP000005709"/>
    </source>
</evidence>
<reference evidence="1 2" key="1">
    <citation type="submission" date="2009-07" db="EMBL/GenBank/DDBJ databases">
        <authorList>
            <person name="Madupu R."/>
            <person name="Sebastian Y."/>
            <person name="Durkin A.S."/>
            <person name="Torralba M."/>
            <person name="Methe B."/>
            <person name="Sutton G.G."/>
            <person name="Strausberg R.L."/>
            <person name="Nelson K.E."/>
        </authorList>
    </citation>
    <scope>NUCLEOTIDE SEQUENCE [LARGE SCALE GENOMIC DNA]</scope>
    <source>
        <strain evidence="1 2">RM3268</strain>
    </source>
</reference>
<dbReference type="AlphaFoldDB" id="C8PKE2"/>